<evidence type="ECO:0000313" key="1">
    <source>
        <dbReference type="EMBL" id="AGO47377.1"/>
    </source>
</evidence>
<reference evidence="2" key="2">
    <citation type="submission" date="2013-03" db="EMBL/GenBank/DDBJ databases">
        <title>The Cellulophaga phages: a novel, diverse, and globally ubiquitous model system.</title>
        <authorList>
            <person name="Holmfeldt K."/>
            <person name="Solonenko N."/>
            <person name="Shah M."/>
            <person name="Corrier K."/>
            <person name="Riemann L."/>
            <person name="VerBerkmoes N.C."/>
            <person name="Sullivan M.B."/>
        </authorList>
    </citation>
    <scope>NUCLEOTIDE SEQUENCE [LARGE SCALE GENOMIC DNA]</scope>
</reference>
<keyword evidence="2" id="KW-1185">Reference proteome</keyword>
<dbReference type="RefSeq" id="YP_008241780.1">
    <property type="nucleotide sequence ID" value="NC_021799.1"/>
</dbReference>
<dbReference type="EMBL" id="KC821607">
    <property type="protein sequence ID" value="AGO47377.1"/>
    <property type="molecule type" value="Genomic_DNA"/>
</dbReference>
<protein>
    <submittedName>
        <fullName evidence="1">Structural protein</fullName>
    </submittedName>
</protein>
<name>R9ZYG3_9CAUD</name>
<dbReference type="GeneID" id="16880862"/>
<dbReference type="KEGG" id="vg:16880862"/>
<reference evidence="1 2" key="1">
    <citation type="journal article" date="2013" name="Proc. Natl. Acad. Sci. U.S.A.">
        <title>Twelve previously unknown phage genera are ubiquitous in global oceans.</title>
        <authorList>
            <person name="Holmfeldt K."/>
            <person name="Solonenko N."/>
            <person name="Shah M."/>
            <person name="Corrier K."/>
            <person name="Riemann L."/>
            <person name="Verberkmoes N.C."/>
            <person name="Sullivan M.B."/>
        </authorList>
    </citation>
    <scope>NUCLEOTIDE SEQUENCE [LARGE SCALE GENOMIC DNA]</scope>
    <source>
        <strain evidence="1">Phi19:1</strain>
    </source>
</reference>
<organism evidence="1 2">
    <name type="scientific">Cellulophaga phage phi19:1</name>
    <dbReference type="NCBI Taxonomy" id="1327970"/>
    <lineage>
        <taxon>Viruses</taxon>
        <taxon>Duplodnaviria</taxon>
        <taxon>Heunggongvirae</taxon>
        <taxon>Uroviricota</taxon>
        <taxon>Caudoviricetes</taxon>
        <taxon>Assiduviridae</taxon>
        <taxon>Cellubavirus</taxon>
        <taxon>Cellubavirus phi19una</taxon>
    </lineage>
</organism>
<sequence length="277" mass="31249">MIVCKALDKEFQSKELMFAELKANKAHLIASKKAQILKSFEKGTAIAAKSMDVSKIECTKSIEMDDNFYYLAVNTTNVLDSHQDLHVKGIWNRTVKNQQGLNYLVLDHEVKVSTTVVRKEHIEMFVAEIPFAAIGKSYKGNTEALIYKFPKDKVKNQEAKEWLESGDALEASVRMQYVKVRLAMNSDSKDDVDEKKAYDETIDVIANKADFESIDYYFIIEEAKNVMESSLVPFGSNGATGQINNNSQPEKSTEIEEIKEIVADTSLNTLLTNIKIQ</sequence>
<gene>
    <name evidence="1" type="ORF">Phi19:1_gp087</name>
</gene>
<dbReference type="Proteomes" id="UP000014730">
    <property type="component" value="Segment"/>
</dbReference>
<proteinExistence type="predicted"/>
<accession>R9ZYG3</accession>
<evidence type="ECO:0000313" key="2">
    <source>
        <dbReference type="Proteomes" id="UP000014730"/>
    </source>
</evidence>